<dbReference type="PROSITE" id="PS50873">
    <property type="entry name" value="PEROXIDASE_4"/>
    <property type="match status" value="1"/>
</dbReference>
<name>A0A0K9PXN3_ZOSMR</name>
<evidence type="ECO:0000256" key="4">
    <source>
        <dbReference type="ARBA" id="ARBA00012313"/>
    </source>
</evidence>
<feature type="binding site" description="axial binding residue" evidence="16">
    <location>
        <position position="197"/>
    </location>
    <ligand>
        <name>heme b</name>
        <dbReference type="ChEBI" id="CHEBI:60344"/>
    </ligand>
    <ligandPart>
        <name>Fe</name>
        <dbReference type="ChEBI" id="CHEBI:18248"/>
    </ligandPart>
</feature>
<feature type="binding site" evidence="16">
    <location>
        <position position="76"/>
    </location>
    <ligand>
        <name>Ca(2+)</name>
        <dbReference type="ChEBI" id="CHEBI:29108"/>
        <label>1</label>
    </ligand>
</feature>
<evidence type="ECO:0000313" key="22">
    <source>
        <dbReference type="Proteomes" id="UP000036987"/>
    </source>
</evidence>
<comment type="function">
    <text evidence="2">Removal of H(2)O(2), oxidation of toxic reductants, biosynthesis and degradation of lignin, suberization, auxin catabolism, response to environmental stresses such as wounding, pathogen attack and oxidative stress. These functions might be dependent on each isozyme/isoform in each plant tissue.</text>
</comment>
<evidence type="ECO:0000256" key="8">
    <source>
        <dbReference type="ARBA" id="ARBA00022837"/>
    </source>
</evidence>
<dbReference type="Gene3D" id="1.10.420.10">
    <property type="entry name" value="Peroxidase, domain 2"/>
    <property type="match status" value="1"/>
</dbReference>
<dbReference type="PROSITE" id="PS00435">
    <property type="entry name" value="PEROXIDASE_1"/>
    <property type="match status" value="1"/>
</dbReference>
<feature type="disulfide bond" evidence="18">
    <location>
        <begin position="70"/>
        <end position="75"/>
    </location>
</feature>
<keyword evidence="19" id="KW-0964">Secreted</keyword>
<evidence type="ECO:0000256" key="6">
    <source>
        <dbReference type="ARBA" id="ARBA00022617"/>
    </source>
</evidence>
<feature type="binding site" evidence="16">
    <location>
        <position position="256"/>
    </location>
    <ligand>
        <name>Ca(2+)</name>
        <dbReference type="ChEBI" id="CHEBI:29108"/>
        <label>2</label>
    </ligand>
</feature>
<dbReference type="AlphaFoldDB" id="A0A0K9PXN3"/>
<feature type="binding site" evidence="16">
    <location>
        <position position="89"/>
    </location>
    <ligand>
        <name>Ca(2+)</name>
        <dbReference type="ChEBI" id="CHEBI:29108"/>
        <label>1</label>
    </ligand>
</feature>
<dbReference type="FunFam" id="1.10.420.10:FF:000001">
    <property type="entry name" value="Peroxidase"/>
    <property type="match status" value="1"/>
</dbReference>
<feature type="binding site" evidence="16">
    <location>
        <position position="69"/>
    </location>
    <ligand>
        <name>Ca(2+)</name>
        <dbReference type="ChEBI" id="CHEBI:29108"/>
        <label>1</label>
    </ligand>
</feature>
<keyword evidence="19" id="KW-0732">Signal</keyword>
<feature type="disulfide bond" evidence="18">
    <location>
        <begin position="37"/>
        <end position="119"/>
    </location>
</feature>
<dbReference type="STRING" id="29655.A0A0K9PXN3"/>
<proteinExistence type="inferred from homology"/>
<evidence type="ECO:0000259" key="20">
    <source>
        <dbReference type="PROSITE" id="PS50873"/>
    </source>
</evidence>
<feature type="binding site" evidence="16">
    <location>
        <position position="251"/>
    </location>
    <ligand>
        <name>Ca(2+)</name>
        <dbReference type="ChEBI" id="CHEBI:29108"/>
        <label>2</label>
    </ligand>
</feature>
<dbReference type="InterPro" id="IPR019793">
    <property type="entry name" value="Peroxidases_heam-ligand_BS"/>
</dbReference>
<dbReference type="GO" id="GO:0046872">
    <property type="term" value="F:metal ion binding"/>
    <property type="evidence" value="ECO:0007669"/>
    <property type="project" value="UniProtKB-UniRule"/>
</dbReference>
<evidence type="ECO:0000256" key="17">
    <source>
        <dbReference type="PIRSR" id="PIRSR600823-4"/>
    </source>
</evidence>
<organism evidence="21 22">
    <name type="scientific">Zostera marina</name>
    <name type="common">Eelgrass</name>
    <dbReference type="NCBI Taxonomy" id="29655"/>
    <lineage>
        <taxon>Eukaryota</taxon>
        <taxon>Viridiplantae</taxon>
        <taxon>Streptophyta</taxon>
        <taxon>Embryophyta</taxon>
        <taxon>Tracheophyta</taxon>
        <taxon>Spermatophyta</taxon>
        <taxon>Magnoliopsida</taxon>
        <taxon>Liliopsida</taxon>
        <taxon>Zosteraceae</taxon>
        <taxon>Zostera</taxon>
    </lineage>
</organism>
<accession>A0A0K9PXN3</accession>
<comment type="subcellular location">
    <subcellularLocation>
        <location evidence="19">Secreted</location>
    </subcellularLocation>
</comment>
<dbReference type="SUPFAM" id="SSF48113">
    <property type="entry name" value="Heme-dependent peroxidases"/>
    <property type="match status" value="1"/>
</dbReference>
<keyword evidence="10 16" id="KW-0408">Iron</keyword>
<dbReference type="PANTHER" id="PTHR31517:SF48">
    <property type="entry name" value="PEROXIDASE 16-RELATED"/>
    <property type="match status" value="1"/>
</dbReference>
<dbReference type="GO" id="GO:0005576">
    <property type="term" value="C:extracellular region"/>
    <property type="evidence" value="ECO:0007669"/>
    <property type="project" value="UniProtKB-SubCell"/>
</dbReference>
<dbReference type="GO" id="GO:0020037">
    <property type="term" value="F:heme binding"/>
    <property type="evidence" value="ECO:0007669"/>
    <property type="project" value="UniProtKB-UniRule"/>
</dbReference>
<evidence type="ECO:0000256" key="9">
    <source>
        <dbReference type="ARBA" id="ARBA00023002"/>
    </source>
</evidence>
<dbReference type="InterPro" id="IPR010255">
    <property type="entry name" value="Haem_peroxidase_sf"/>
</dbReference>
<evidence type="ECO:0000256" key="13">
    <source>
        <dbReference type="ARBA" id="ARBA00023324"/>
    </source>
</evidence>
<feature type="site" description="Transition state stabilizer" evidence="17">
    <location>
        <position position="64"/>
    </location>
</feature>
<dbReference type="EMBL" id="LFYR01000525">
    <property type="protein sequence ID" value="KMZ73771.1"/>
    <property type="molecule type" value="Genomic_DNA"/>
</dbReference>
<evidence type="ECO:0000256" key="16">
    <source>
        <dbReference type="PIRSR" id="PIRSR600823-3"/>
    </source>
</evidence>
<feature type="binding site" evidence="16">
    <location>
        <position position="78"/>
    </location>
    <ligand>
        <name>Ca(2+)</name>
        <dbReference type="ChEBI" id="CHEBI:29108"/>
        <label>1</label>
    </ligand>
</feature>
<dbReference type="Proteomes" id="UP000036987">
    <property type="component" value="Unassembled WGS sequence"/>
</dbReference>
<evidence type="ECO:0000256" key="11">
    <source>
        <dbReference type="ARBA" id="ARBA00023157"/>
    </source>
</evidence>
<dbReference type="CDD" id="cd00693">
    <property type="entry name" value="secretory_peroxidase"/>
    <property type="match status" value="1"/>
</dbReference>
<dbReference type="GO" id="GO:0042744">
    <property type="term" value="P:hydrogen peroxide catabolic process"/>
    <property type="evidence" value="ECO:0007669"/>
    <property type="project" value="UniProtKB-KW"/>
</dbReference>
<evidence type="ECO:0000256" key="7">
    <source>
        <dbReference type="ARBA" id="ARBA00022723"/>
    </source>
</evidence>
<sequence>MEKSRSRHALLLCLVFLTMLTPTMESHLRHDYYRNICPNVESIVRNAVARKLQQTFVTAPATLRMFFHDCFVRGCDASVMLVSPKGNDERHSSIDLSLAGDGFDTVVKAKAAVDNDPQCRNKVSCADILAMAARDVISMSGGPYYKVELGRLDGKISTRASVRHRLPLPEFKLDALKAMFASHGLSQTDMVALSGGHTIGFSHCKTVQRRVFNFRNSNKDKTVNPNYARSLRKQCPIHVDPRVAISLDPTTPQIFDNVYFKNLQRGMGLLSSDQILYTDHRSRPTVDLFASNKTAFEEAFVAAITKLGRVGVKKGKHGEIRRDCNFIN</sequence>
<evidence type="ECO:0000256" key="10">
    <source>
        <dbReference type="ARBA" id="ARBA00023004"/>
    </source>
</evidence>
<dbReference type="PROSITE" id="PS00436">
    <property type="entry name" value="PEROXIDASE_2"/>
    <property type="match status" value="1"/>
</dbReference>
<keyword evidence="8 16" id="KW-0106">Calcium</keyword>
<feature type="disulfide bond" evidence="18">
    <location>
        <begin position="204"/>
        <end position="235"/>
    </location>
</feature>
<feature type="binding site" evidence="16">
    <location>
        <position position="248"/>
    </location>
    <ligand>
        <name>Ca(2+)</name>
        <dbReference type="ChEBI" id="CHEBI:29108"/>
        <label>2</label>
    </ligand>
</feature>
<dbReference type="PANTHER" id="PTHR31517">
    <property type="match status" value="1"/>
</dbReference>
<feature type="chain" id="PRO_5005393877" description="Peroxidase" evidence="19">
    <location>
        <begin position="26"/>
        <end position="328"/>
    </location>
</feature>
<gene>
    <name evidence="21" type="ORF">ZOSMA_140G00090</name>
</gene>
<keyword evidence="13 19" id="KW-0376">Hydrogen peroxide</keyword>
<dbReference type="Pfam" id="PF00141">
    <property type="entry name" value="peroxidase"/>
    <property type="match status" value="1"/>
</dbReference>
<dbReference type="InterPro" id="IPR033905">
    <property type="entry name" value="Secretory_peroxidase"/>
</dbReference>
<keyword evidence="9 19" id="KW-0560">Oxidoreductase</keyword>
<keyword evidence="7 16" id="KW-0479">Metal-binding</keyword>
<dbReference type="PRINTS" id="PR00461">
    <property type="entry name" value="PLPEROXIDASE"/>
</dbReference>
<keyword evidence="12" id="KW-0873">Pyrrolidone carboxylic acid</keyword>
<comment type="caution">
    <text evidence="21">The sequence shown here is derived from an EMBL/GenBank/DDBJ whole genome shotgun (WGS) entry which is preliminary data.</text>
</comment>
<evidence type="ECO:0000256" key="3">
    <source>
        <dbReference type="ARBA" id="ARBA00006873"/>
    </source>
</evidence>
<dbReference type="FunFam" id="1.10.520.10:FF:000008">
    <property type="entry name" value="Peroxidase"/>
    <property type="match status" value="1"/>
</dbReference>
<dbReference type="EC" id="1.11.1.7" evidence="4 19"/>
<evidence type="ECO:0000256" key="2">
    <source>
        <dbReference type="ARBA" id="ARBA00002322"/>
    </source>
</evidence>
<keyword evidence="6 19" id="KW-0349">Heme</keyword>
<dbReference type="PRINTS" id="PR00458">
    <property type="entry name" value="PEROXIDASE"/>
</dbReference>
<dbReference type="InterPro" id="IPR002016">
    <property type="entry name" value="Haem_peroxidase"/>
</dbReference>
<dbReference type="Gene3D" id="1.10.520.10">
    <property type="match status" value="1"/>
</dbReference>
<feature type="domain" description="Plant heme peroxidase family profile" evidence="20">
    <location>
        <begin position="27"/>
        <end position="328"/>
    </location>
</feature>
<evidence type="ECO:0000256" key="15">
    <source>
        <dbReference type="PIRSR" id="PIRSR600823-2"/>
    </source>
</evidence>
<protein>
    <recommendedName>
        <fullName evidence="4 19">Peroxidase</fullName>
        <ecNumber evidence="4 19">1.11.1.7</ecNumber>
    </recommendedName>
</protein>
<feature type="signal peptide" evidence="19">
    <location>
        <begin position="1"/>
        <end position="25"/>
    </location>
</feature>
<evidence type="ECO:0000256" key="18">
    <source>
        <dbReference type="PIRSR" id="PIRSR600823-5"/>
    </source>
</evidence>
<feature type="disulfide bond" evidence="18">
    <location>
        <begin position="125"/>
        <end position="324"/>
    </location>
</feature>
<dbReference type="OrthoDB" id="2113341at2759"/>
<evidence type="ECO:0000256" key="1">
    <source>
        <dbReference type="ARBA" id="ARBA00000189"/>
    </source>
</evidence>
<evidence type="ECO:0000256" key="14">
    <source>
        <dbReference type="PIRSR" id="PIRSR600823-1"/>
    </source>
</evidence>
<comment type="cofactor">
    <cofactor evidence="16 19">
        <name>heme b</name>
        <dbReference type="ChEBI" id="CHEBI:60344"/>
    </cofactor>
    <text evidence="16 19">Binds 1 heme b (iron(II)-protoporphyrin IX) group per subunit.</text>
</comment>
<keyword evidence="22" id="KW-1185">Reference proteome</keyword>
<feature type="active site" description="Proton acceptor" evidence="14">
    <location>
        <position position="68"/>
    </location>
</feature>
<comment type="cofactor">
    <cofactor evidence="16 19">
        <name>Ca(2+)</name>
        <dbReference type="ChEBI" id="CHEBI:29108"/>
    </cofactor>
    <text evidence="16 19">Binds 2 calcium ions per subunit.</text>
</comment>
<reference evidence="22" key="1">
    <citation type="journal article" date="2016" name="Nature">
        <title>The genome of the seagrass Zostera marina reveals angiosperm adaptation to the sea.</title>
        <authorList>
            <person name="Olsen J.L."/>
            <person name="Rouze P."/>
            <person name="Verhelst B."/>
            <person name="Lin Y.-C."/>
            <person name="Bayer T."/>
            <person name="Collen J."/>
            <person name="Dattolo E."/>
            <person name="De Paoli E."/>
            <person name="Dittami S."/>
            <person name="Maumus F."/>
            <person name="Michel G."/>
            <person name="Kersting A."/>
            <person name="Lauritano C."/>
            <person name="Lohaus R."/>
            <person name="Toepel M."/>
            <person name="Tonon T."/>
            <person name="Vanneste K."/>
            <person name="Amirebrahimi M."/>
            <person name="Brakel J."/>
            <person name="Bostroem C."/>
            <person name="Chovatia M."/>
            <person name="Grimwood J."/>
            <person name="Jenkins J.W."/>
            <person name="Jueterbock A."/>
            <person name="Mraz A."/>
            <person name="Stam W.T."/>
            <person name="Tice H."/>
            <person name="Bornberg-Bauer E."/>
            <person name="Green P.J."/>
            <person name="Pearson G.A."/>
            <person name="Procaccini G."/>
            <person name="Duarte C.M."/>
            <person name="Schmutz J."/>
            <person name="Reusch T.B.H."/>
            <person name="Van de Peer Y."/>
        </authorList>
    </citation>
    <scope>NUCLEOTIDE SEQUENCE [LARGE SCALE GENOMIC DNA]</scope>
    <source>
        <strain evidence="22">cv. Finnish</strain>
    </source>
</reference>
<feature type="binding site" evidence="16">
    <location>
        <position position="198"/>
    </location>
    <ligand>
        <name>Ca(2+)</name>
        <dbReference type="ChEBI" id="CHEBI:29108"/>
        <label>2</label>
    </ligand>
</feature>
<dbReference type="OMA" id="CHAQLRV"/>
<evidence type="ECO:0000313" key="21">
    <source>
        <dbReference type="EMBL" id="KMZ73771.1"/>
    </source>
</evidence>
<comment type="similarity">
    <text evidence="19">Belongs to the peroxidase family. Classical plant (class III) peroxidase subfamily.</text>
</comment>
<dbReference type="InterPro" id="IPR019794">
    <property type="entry name" value="Peroxidases_AS"/>
</dbReference>
<evidence type="ECO:0000256" key="12">
    <source>
        <dbReference type="ARBA" id="ARBA00023283"/>
    </source>
</evidence>
<dbReference type="GO" id="GO:0006979">
    <property type="term" value="P:response to oxidative stress"/>
    <property type="evidence" value="ECO:0007669"/>
    <property type="project" value="UniProtKB-UniRule"/>
</dbReference>
<keyword evidence="5 19" id="KW-0575">Peroxidase</keyword>
<feature type="binding site" evidence="15">
    <location>
        <position position="167"/>
    </location>
    <ligand>
        <name>substrate</name>
    </ligand>
</feature>
<evidence type="ECO:0000256" key="5">
    <source>
        <dbReference type="ARBA" id="ARBA00022559"/>
    </source>
</evidence>
<comment type="catalytic activity">
    <reaction evidence="1 19">
        <text>2 a phenolic donor + H2O2 = 2 a phenolic radical donor + 2 H2O</text>
        <dbReference type="Rhea" id="RHEA:56136"/>
        <dbReference type="ChEBI" id="CHEBI:15377"/>
        <dbReference type="ChEBI" id="CHEBI:16240"/>
        <dbReference type="ChEBI" id="CHEBI:139520"/>
        <dbReference type="ChEBI" id="CHEBI:139521"/>
        <dbReference type="EC" id="1.11.1.7"/>
    </reaction>
</comment>
<feature type="binding site" evidence="16">
    <location>
        <position position="74"/>
    </location>
    <ligand>
        <name>Ca(2+)</name>
        <dbReference type="ChEBI" id="CHEBI:29108"/>
        <label>1</label>
    </ligand>
</feature>
<keyword evidence="11 18" id="KW-1015">Disulfide bond</keyword>
<feature type="binding site" evidence="16">
    <location>
        <position position="72"/>
    </location>
    <ligand>
        <name>Ca(2+)</name>
        <dbReference type="ChEBI" id="CHEBI:29108"/>
        <label>1</label>
    </ligand>
</feature>
<dbReference type="InterPro" id="IPR000823">
    <property type="entry name" value="Peroxidase_pln"/>
</dbReference>
<dbReference type="GO" id="GO:0140825">
    <property type="term" value="F:lactoperoxidase activity"/>
    <property type="evidence" value="ECO:0007669"/>
    <property type="project" value="UniProtKB-EC"/>
</dbReference>
<comment type="similarity">
    <text evidence="3">Belongs to the peroxidase family. Ascorbate peroxidase subfamily.</text>
</comment>
<evidence type="ECO:0000256" key="19">
    <source>
        <dbReference type="RuleBase" id="RU362060"/>
    </source>
</evidence>